<dbReference type="Pfam" id="PF01554">
    <property type="entry name" value="MatE"/>
    <property type="match status" value="2"/>
</dbReference>
<dbReference type="PIRSF" id="PIRSF006603">
    <property type="entry name" value="DinF"/>
    <property type="match status" value="1"/>
</dbReference>
<dbReference type="Proteomes" id="UP000266172">
    <property type="component" value="Unassembled WGS sequence"/>
</dbReference>
<feature type="transmembrane region" description="Helical" evidence="13">
    <location>
        <begin position="195"/>
        <end position="215"/>
    </location>
</feature>
<keyword evidence="8 13" id="KW-0812">Transmembrane</keyword>
<organism evidence="14 15">
    <name type="scientific">Roseburia hominis</name>
    <dbReference type="NCBI Taxonomy" id="301301"/>
    <lineage>
        <taxon>Bacteria</taxon>
        <taxon>Bacillati</taxon>
        <taxon>Bacillota</taxon>
        <taxon>Clostridia</taxon>
        <taxon>Lachnospirales</taxon>
        <taxon>Lachnospiraceae</taxon>
        <taxon>Roseburia</taxon>
    </lineage>
</organism>
<feature type="transmembrane region" description="Helical" evidence="13">
    <location>
        <begin position="170"/>
        <end position="189"/>
    </location>
</feature>
<comment type="subcellular location">
    <subcellularLocation>
        <location evidence="2">Cell membrane</location>
        <topology evidence="2">Multi-pass membrane protein</topology>
    </subcellularLocation>
</comment>
<dbReference type="GO" id="GO:0006811">
    <property type="term" value="P:monoatomic ion transport"/>
    <property type="evidence" value="ECO:0007669"/>
    <property type="project" value="UniProtKB-KW"/>
</dbReference>
<evidence type="ECO:0000256" key="7">
    <source>
        <dbReference type="ARBA" id="ARBA00022475"/>
    </source>
</evidence>
<dbReference type="EMBL" id="QRVL01000004">
    <property type="protein sequence ID" value="RGS40979.1"/>
    <property type="molecule type" value="Genomic_DNA"/>
</dbReference>
<dbReference type="PANTHER" id="PTHR43298">
    <property type="entry name" value="MULTIDRUG RESISTANCE PROTEIN NORM-RELATED"/>
    <property type="match status" value="1"/>
</dbReference>
<evidence type="ECO:0000256" key="9">
    <source>
        <dbReference type="ARBA" id="ARBA00022989"/>
    </source>
</evidence>
<feature type="transmembrane region" description="Helical" evidence="13">
    <location>
        <begin position="323"/>
        <end position="342"/>
    </location>
</feature>
<dbReference type="InterPro" id="IPR050222">
    <property type="entry name" value="MATE_MdtK"/>
</dbReference>
<keyword evidence="10" id="KW-0406">Ion transport</keyword>
<evidence type="ECO:0000256" key="10">
    <source>
        <dbReference type="ARBA" id="ARBA00023065"/>
    </source>
</evidence>
<keyword evidence="11 13" id="KW-0472">Membrane</keyword>
<evidence type="ECO:0000256" key="13">
    <source>
        <dbReference type="SAM" id="Phobius"/>
    </source>
</evidence>
<evidence type="ECO:0000256" key="11">
    <source>
        <dbReference type="ARBA" id="ARBA00023136"/>
    </source>
</evidence>
<evidence type="ECO:0000256" key="3">
    <source>
        <dbReference type="ARBA" id="ARBA00010199"/>
    </source>
</evidence>
<feature type="transmembrane region" description="Helical" evidence="13">
    <location>
        <begin position="20"/>
        <end position="41"/>
    </location>
</feature>
<feature type="transmembrane region" description="Helical" evidence="13">
    <location>
        <begin position="388"/>
        <end position="408"/>
    </location>
</feature>
<dbReference type="PANTHER" id="PTHR43298:SF2">
    <property type="entry name" value="FMN_FAD EXPORTER YEEO-RELATED"/>
    <property type="match status" value="1"/>
</dbReference>
<comment type="similarity">
    <text evidence="3">Belongs to the multi antimicrobial extrusion (MATE) (TC 2.A.66.1) family.</text>
</comment>
<evidence type="ECO:0000256" key="1">
    <source>
        <dbReference type="ARBA" id="ARBA00003408"/>
    </source>
</evidence>
<protein>
    <recommendedName>
        <fullName evidence="4">Probable multidrug resistance protein NorM</fullName>
    </recommendedName>
    <alternativeName>
        <fullName evidence="12">Multidrug-efflux transporter</fullName>
    </alternativeName>
</protein>
<evidence type="ECO:0000256" key="8">
    <source>
        <dbReference type="ARBA" id="ARBA00022692"/>
    </source>
</evidence>
<reference evidence="14 15" key="1">
    <citation type="submission" date="2018-08" db="EMBL/GenBank/DDBJ databases">
        <title>A genome reference for cultivated species of the human gut microbiota.</title>
        <authorList>
            <person name="Zou Y."/>
            <person name="Xue W."/>
            <person name="Luo G."/>
        </authorList>
    </citation>
    <scope>NUCLEOTIDE SEQUENCE [LARGE SCALE GENOMIC DNA]</scope>
    <source>
        <strain evidence="14 15">AF22-12AC</strain>
    </source>
</reference>
<evidence type="ECO:0000256" key="4">
    <source>
        <dbReference type="ARBA" id="ARBA00020268"/>
    </source>
</evidence>
<dbReference type="GO" id="GO:0005886">
    <property type="term" value="C:plasma membrane"/>
    <property type="evidence" value="ECO:0007669"/>
    <property type="project" value="UniProtKB-SubCell"/>
</dbReference>
<gene>
    <name evidence="14" type="ORF">DWX93_07150</name>
</gene>
<proteinExistence type="inferred from homology"/>
<evidence type="ECO:0000256" key="6">
    <source>
        <dbReference type="ARBA" id="ARBA00022449"/>
    </source>
</evidence>
<dbReference type="InterPro" id="IPR048279">
    <property type="entry name" value="MdtK-like"/>
</dbReference>
<keyword evidence="5" id="KW-0813">Transport</keyword>
<name>A0A395V779_9FIRM</name>
<dbReference type="NCBIfam" id="TIGR00797">
    <property type="entry name" value="matE"/>
    <property type="match status" value="1"/>
</dbReference>
<sequence length="454" mass="49273">MRQTVKENRLFSKKDLRKLIIPLILEQTLAITVGMADTMMISSAGEAAVSGVSLVDMFNNLIISVLAALATGGAVVTSQCIGAGRREEACRSARQLVFTEAAITIGISVLVLLFHRQILGLFFGQIEADVMQNAIIYLIISVFSFPLLAVYDSCAALYRSMGNAQITLKISLLMNVINVVGNAIGVYVLKLGVAGVAIPSLVSRGVAGVVLFTLLHNPDNLVFLTRGKFKVDATIVKRIFFIGIPSGIENGIFQLGRVLVVSIIAAFGTSQIAANGVANSLDSMGCIVGQAMSLAMITVIGRCVGAGEEGQVRYYTKKLLGETYFYTAVINSIILLLLPWILQIYGLGEETTRLSYILVMIHDGMAIFLWPASFVLPNMLRACNDVKYTMVVSIFSMITFRIGFSYLFGVHMGWMAVGVWAAMVIDWVFRVICFVGRYLAGTWRKKCGLVVPTA</sequence>
<dbReference type="InterPro" id="IPR002528">
    <property type="entry name" value="MATE_fam"/>
</dbReference>
<dbReference type="GO" id="GO:0015297">
    <property type="term" value="F:antiporter activity"/>
    <property type="evidence" value="ECO:0007669"/>
    <property type="project" value="UniProtKB-KW"/>
</dbReference>
<feature type="transmembrane region" description="Helical" evidence="13">
    <location>
        <begin position="414"/>
        <end position="436"/>
    </location>
</feature>
<evidence type="ECO:0000256" key="5">
    <source>
        <dbReference type="ARBA" id="ARBA00022448"/>
    </source>
</evidence>
<feature type="transmembrane region" description="Helical" evidence="13">
    <location>
        <begin position="134"/>
        <end position="158"/>
    </location>
</feature>
<dbReference type="GO" id="GO:0042910">
    <property type="term" value="F:xenobiotic transmembrane transporter activity"/>
    <property type="evidence" value="ECO:0007669"/>
    <property type="project" value="InterPro"/>
</dbReference>
<keyword evidence="6" id="KW-0050">Antiport</keyword>
<keyword evidence="7" id="KW-1003">Cell membrane</keyword>
<feature type="transmembrane region" description="Helical" evidence="13">
    <location>
        <begin position="61"/>
        <end position="84"/>
    </location>
</feature>
<comment type="function">
    <text evidence="1">Multidrug efflux pump.</text>
</comment>
<keyword evidence="9 13" id="KW-1133">Transmembrane helix</keyword>
<dbReference type="AlphaFoldDB" id="A0A395V779"/>
<evidence type="ECO:0000256" key="2">
    <source>
        <dbReference type="ARBA" id="ARBA00004651"/>
    </source>
</evidence>
<accession>A0A395V779</accession>
<dbReference type="RefSeq" id="WP_118097144.1">
    <property type="nucleotide sequence ID" value="NZ_QRVL01000004.1"/>
</dbReference>
<feature type="transmembrane region" description="Helical" evidence="13">
    <location>
        <begin position="96"/>
        <end position="114"/>
    </location>
</feature>
<comment type="caution">
    <text evidence="14">The sequence shown here is derived from an EMBL/GenBank/DDBJ whole genome shotgun (WGS) entry which is preliminary data.</text>
</comment>
<evidence type="ECO:0000313" key="15">
    <source>
        <dbReference type="Proteomes" id="UP000266172"/>
    </source>
</evidence>
<evidence type="ECO:0000256" key="12">
    <source>
        <dbReference type="ARBA" id="ARBA00031636"/>
    </source>
</evidence>
<feature type="transmembrane region" description="Helical" evidence="13">
    <location>
        <begin position="354"/>
        <end position="376"/>
    </location>
</feature>
<evidence type="ECO:0000313" key="14">
    <source>
        <dbReference type="EMBL" id="RGS40979.1"/>
    </source>
</evidence>